<dbReference type="PRINTS" id="PR01258">
    <property type="entry name" value="OCCLUDIN"/>
</dbReference>
<evidence type="ECO:0000256" key="5">
    <source>
        <dbReference type="ARBA" id="ARBA00022553"/>
    </source>
</evidence>
<feature type="domain" description="MARVEL" evidence="18">
    <location>
        <begin position="50"/>
        <end position="268"/>
    </location>
</feature>
<feature type="coiled-coil region" evidence="15">
    <location>
        <begin position="442"/>
        <end position="469"/>
    </location>
</feature>
<evidence type="ECO:0000256" key="15">
    <source>
        <dbReference type="SAM" id="Coils"/>
    </source>
</evidence>
<keyword evidence="7 12" id="KW-0965">Cell junction</keyword>
<feature type="region of interest" description="Disordered" evidence="16">
    <location>
        <begin position="343"/>
        <end position="408"/>
    </location>
</feature>
<evidence type="ECO:0000259" key="18">
    <source>
        <dbReference type="PROSITE" id="PS51225"/>
    </source>
</evidence>
<dbReference type="Pfam" id="PF07303">
    <property type="entry name" value="Occludin_ELL"/>
    <property type="match status" value="1"/>
</dbReference>
<comment type="function">
    <text evidence="12">May play a role in the formation and regulation of the tight junction (TJ) paracellular permeability barrier.</text>
</comment>
<evidence type="ECO:0000256" key="14">
    <source>
        <dbReference type="PROSITE-ProRule" id="PRU01324"/>
    </source>
</evidence>
<evidence type="ECO:0000256" key="3">
    <source>
        <dbReference type="ARBA" id="ARBA00022427"/>
    </source>
</evidence>
<evidence type="ECO:0000256" key="1">
    <source>
        <dbReference type="ARBA" id="ARBA00009171"/>
    </source>
</evidence>
<dbReference type="InterPro" id="IPR008253">
    <property type="entry name" value="Marvel"/>
</dbReference>
<evidence type="ECO:0000259" key="19">
    <source>
        <dbReference type="PROSITE" id="PS51980"/>
    </source>
</evidence>
<reference evidence="20" key="1">
    <citation type="submission" date="2022-02" db="EMBL/GenBank/DDBJ databases">
        <title>Atlantic sturgeon de novo genome assembly.</title>
        <authorList>
            <person name="Stock M."/>
            <person name="Klopp C."/>
            <person name="Guiguen Y."/>
            <person name="Cabau C."/>
            <person name="Parinello H."/>
            <person name="Santidrian Yebra-Pimentel E."/>
            <person name="Kuhl H."/>
            <person name="Dirks R.P."/>
            <person name="Guessner J."/>
            <person name="Wuertz S."/>
            <person name="Du K."/>
            <person name="Schartl M."/>
        </authorList>
    </citation>
    <scope>NUCLEOTIDE SEQUENCE</scope>
    <source>
        <strain evidence="20">STURGEONOMICS-FGT-2020</strain>
        <tissue evidence="20">Whole blood</tissue>
    </source>
</reference>
<feature type="transmembrane region" description="Helical" evidence="17">
    <location>
        <begin position="57"/>
        <end position="79"/>
    </location>
</feature>
<dbReference type="InterPro" id="IPR002958">
    <property type="entry name" value="Occludin"/>
</dbReference>
<keyword evidence="8 17" id="KW-1133">Transmembrane helix</keyword>
<comment type="subcellular location">
    <subcellularLocation>
        <location evidence="12">Cell membrane</location>
        <topology evidence="12">Multi-pass membrane protein</topology>
    </subcellularLocation>
    <subcellularLocation>
        <location evidence="12">Cell junction</location>
        <location evidence="12">Tight junction</location>
    </subcellularLocation>
</comment>
<evidence type="ECO:0000256" key="12">
    <source>
        <dbReference type="PIRNR" id="PIRNR005993"/>
    </source>
</evidence>
<dbReference type="Pfam" id="PF01284">
    <property type="entry name" value="MARVEL"/>
    <property type="match status" value="1"/>
</dbReference>
<dbReference type="InterPro" id="IPR031176">
    <property type="entry name" value="ELL/occludin"/>
</dbReference>
<evidence type="ECO:0000256" key="13">
    <source>
        <dbReference type="PIRSR" id="PIRSR005993-1"/>
    </source>
</evidence>
<evidence type="ECO:0000256" key="2">
    <source>
        <dbReference type="ARBA" id="ARBA00016772"/>
    </source>
</evidence>
<feature type="region of interest" description="Disordered" evidence="16">
    <location>
        <begin position="1"/>
        <end position="34"/>
    </location>
</feature>
<evidence type="ECO:0000256" key="9">
    <source>
        <dbReference type="ARBA" id="ARBA00023054"/>
    </source>
</evidence>
<keyword evidence="21" id="KW-1185">Reference proteome</keyword>
<feature type="transmembrane region" description="Helical" evidence="17">
    <location>
        <begin position="142"/>
        <end position="161"/>
    </location>
</feature>
<evidence type="ECO:0000256" key="11">
    <source>
        <dbReference type="ARBA" id="ARBA00023157"/>
    </source>
</evidence>
<evidence type="ECO:0000313" key="20">
    <source>
        <dbReference type="EMBL" id="KAK1157008.1"/>
    </source>
</evidence>
<feature type="transmembrane region" description="Helical" evidence="17">
    <location>
        <begin position="243"/>
        <end position="263"/>
    </location>
</feature>
<dbReference type="InterPro" id="IPR010844">
    <property type="entry name" value="Occludin_ELL"/>
</dbReference>
<keyword evidence="11 13" id="KW-1015">Disulfide bond</keyword>
<dbReference type="PANTHER" id="PTHR23288">
    <property type="entry name" value="OCCLUDIN AND RNA POLYMERASE II ELONGATION FACTOR ELL"/>
    <property type="match status" value="1"/>
</dbReference>
<evidence type="ECO:0000256" key="4">
    <source>
        <dbReference type="ARBA" id="ARBA00022475"/>
    </source>
</evidence>
<feature type="compositionally biased region" description="Basic residues" evidence="16">
    <location>
        <begin position="373"/>
        <end position="387"/>
    </location>
</feature>
<dbReference type="GO" id="GO:0008023">
    <property type="term" value="C:transcription elongation factor complex"/>
    <property type="evidence" value="ECO:0007669"/>
    <property type="project" value="TreeGrafter"/>
</dbReference>
<sequence length="521" mass="57808">MSRYDSPPMYSPPYSLNGYGPPGEPLDPRSLPPESYYIQDQPQDFFKWSSPPGIMKILEAISLLLCLGIFACVASTLAWDMGYGGGMGLGMGMGMGMGGYGMGGYGGYGGGYSGGYGGYGGGYSGGYGGYGASTSPQAAKGFMIAMAAITFIEALAVFVVIVSKSQSSRGRRFYLLVMVFSGLLAGLELIATLVFIVGVNPMAQSSTSMYYSQVMMMCQSVYNSGTLVNQYLYHYCVVDPQEAVAMVGGFLVAFAQALIIFFAHRTRSKIWRYGKHNIYWDKPVSAGPEEGRDVEDWVNNVQDGNSTHTETLVYSEKVNMISNSPPAKASSYFSSGTYTDRSFPAATPLDRPPEYTGPVVSSSPSEEEEGRGVRRPAARRGKMKRRRNPELDESQYETEYTTGADTCDELDQGEWESLYPPIRTDQERQEYKREFDSDLKVYKRLCAEMDDVNDQMNQLSRQLDSLQEGSPQYQGVAEEYNRLKDLKQTPDYQANKLQCRQLRSKLFHIKSLVNNYDKQRP</sequence>
<dbReference type="PROSITE" id="PS51980">
    <property type="entry name" value="OCEL"/>
    <property type="match status" value="1"/>
</dbReference>
<evidence type="ECO:0000313" key="21">
    <source>
        <dbReference type="Proteomes" id="UP001230051"/>
    </source>
</evidence>
<dbReference type="GO" id="GO:0070830">
    <property type="term" value="P:bicellular tight junction assembly"/>
    <property type="evidence" value="ECO:0007669"/>
    <property type="project" value="InterPro"/>
</dbReference>
<dbReference type="PANTHER" id="PTHR23288:SF6">
    <property type="entry name" value="OCCLUDIN"/>
    <property type="match status" value="1"/>
</dbReference>
<organism evidence="20 21">
    <name type="scientific">Acipenser oxyrinchus oxyrinchus</name>
    <dbReference type="NCBI Taxonomy" id="40147"/>
    <lineage>
        <taxon>Eukaryota</taxon>
        <taxon>Metazoa</taxon>
        <taxon>Chordata</taxon>
        <taxon>Craniata</taxon>
        <taxon>Vertebrata</taxon>
        <taxon>Euteleostomi</taxon>
        <taxon>Actinopterygii</taxon>
        <taxon>Chondrostei</taxon>
        <taxon>Acipenseriformes</taxon>
        <taxon>Acipenseridae</taxon>
        <taxon>Acipenser</taxon>
    </lineage>
</organism>
<gene>
    <name evidence="20" type="primary">OCLN</name>
    <name evidence="20" type="ORF">AOXY_G24565</name>
</gene>
<dbReference type="GO" id="GO:0032968">
    <property type="term" value="P:positive regulation of transcription elongation by RNA polymerase II"/>
    <property type="evidence" value="ECO:0007669"/>
    <property type="project" value="TreeGrafter"/>
</dbReference>
<feature type="compositionally biased region" description="Low complexity" evidence="16">
    <location>
        <begin position="1"/>
        <end position="15"/>
    </location>
</feature>
<dbReference type="Proteomes" id="UP001230051">
    <property type="component" value="Unassembled WGS sequence"/>
</dbReference>
<keyword evidence="3 12" id="KW-0796">Tight junction</keyword>
<dbReference type="GO" id="GO:0042795">
    <property type="term" value="P:snRNA transcription by RNA polymerase II"/>
    <property type="evidence" value="ECO:0007669"/>
    <property type="project" value="TreeGrafter"/>
</dbReference>
<protein>
    <recommendedName>
        <fullName evidence="2 12">Occludin</fullName>
    </recommendedName>
</protein>
<evidence type="ECO:0000256" key="17">
    <source>
        <dbReference type="SAM" id="Phobius"/>
    </source>
</evidence>
<dbReference type="AlphaFoldDB" id="A0AAD8FV48"/>
<evidence type="ECO:0000256" key="16">
    <source>
        <dbReference type="SAM" id="MobiDB-lite"/>
    </source>
</evidence>
<evidence type="ECO:0000256" key="6">
    <source>
        <dbReference type="ARBA" id="ARBA00022692"/>
    </source>
</evidence>
<evidence type="ECO:0000256" key="8">
    <source>
        <dbReference type="ARBA" id="ARBA00022989"/>
    </source>
</evidence>
<dbReference type="GO" id="GO:0005923">
    <property type="term" value="C:bicellular tight junction"/>
    <property type="evidence" value="ECO:0007669"/>
    <property type="project" value="UniProtKB-SubCell"/>
</dbReference>
<proteinExistence type="inferred from homology"/>
<accession>A0AAD8FV48</accession>
<comment type="caution">
    <text evidence="20">The sequence shown here is derived from an EMBL/GenBank/DDBJ whole genome shotgun (WGS) entry which is preliminary data.</text>
</comment>
<dbReference type="GO" id="GO:0000987">
    <property type="term" value="F:cis-regulatory region sequence-specific DNA binding"/>
    <property type="evidence" value="ECO:0007669"/>
    <property type="project" value="TreeGrafter"/>
</dbReference>
<evidence type="ECO:0000256" key="10">
    <source>
        <dbReference type="ARBA" id="ARBA00023136"/>
    </source>
</evidence>
<keyword evidence="10 12" id="KW-0472">Membrane</keyword>
<dbReference type="PIRSF" id="PIRSF005993">
    <property type="entry name" value="Occludin"/>
    <property type="match status" value="1"/>
</dbReference>
<comment type="similarity">
    <text evidence="1 12 14">Belongs to the ELL/occludin family.</text>
</comment>
<keyword evidence="9 15" id="KW-0175">Coiled coil</keyword>
<dbReference type="GO" id="GO:0005886">
    <property type="term" value="C:plasma membrane"/>
    <property type="evidence" value="ECO:0007669"/>
    <property type="project" value="UniProtKB-SubCell"/>
</dbReference>
<dbReference type="EMBL" id="JAGXEW010000026">
    <property type="protein sequence ID" value="KAK1157008.1"/>
    <property type="molecule type" value="Genomic_DNA"/>
</dbReference>
<feature type="disulfide bond" evidence="13">
    <location>
        <begin position="218"/>
        <end position="236"/>
    </location>
</feature>
<evidence type="ECO:0000256" key="7">
    <source>
        <dbReference type="ARBA" id="ARBA00022949"/>
    </source>
</evidence>
<keyword evidence="5" id="KW-0597">Phosphoprotein</keyword>
<feature type="transmembrane region" description="Helical" evidence="17">
    <location>
        <begin position="173"/>
        <end position="199"/>
    </location>
</feature>
<keyword evidence="6 12" id="KW-0812">Transmembrane</keyword>
<feature type="domain" description="OCEL" evidence="19">
    <location>
        <begin position="413"/>
        <end position="521"/>
    </location>
</feature>
<dbReference type="Gene3D" id="6.10.140.340">
    <property type="match status" value="1"/>
</dbReference>
<dbReference type="PROSITE" id="PS51225">
    <property type="entry name" value="MARVEL"/>
    <property type="match status" value="1"/>
</dbReference>
<name>A0AAD8FV48_ACIOX</name>
<dbReference type="SUPFAM" id="SSF144292">
    <property type="entry name" value="occludin/ELL-like"/>
    <property type="match status" value="1"/>
</dbReference>
<keyword evidence="4" id="KW-1003">Cell membrane</keyword>